<evidence type="ECO:0000313" key="2">
    <source>
        <dbReference type="WBParaSite" id="Gr19_v10_g10830.t1"/>
    </source>
</evidence>
<accession>A0A914GS97</accession>
<name>A0A914GS97_GLORO</name>
<organism evidence="1 2">
    <name type="scientific">Globodera rostochiensis</name>
    <name type="common">Golden nematode worm</name>
    <name type="synonym">Heterodera rostochiensis</name>
    <dbReference type="NCBI Taxonomy" id="31243"/>
    <lineage>
        <taxon>Eukaryota</taxon>
        <taxon>Metazoa</taxon>
        <taxon>Ecdysozoa</taxon>
        <taxon>Nematoda</taxon>
        <taxon>Chromadorea</taxon>
        <taxon>Rhabditida</taxon>
        <taxon>Tylenchina</taxon>
        <taxon>Tylenchomorpha</taxon>
        <taxon>Tylenchoidea</taxon>
        <taxon>Heteroderidae</taxon>
        <taxon>Heteroderinae</taxon>
        <taxon>Globodera</taxon>
    </lineage>
</organism>
<dbReference type="AlphaFoldDB" id="A0A914GS97"/>
<evidence type="ECO:0000313" key="1">
    <source>
        <dbReference type="Proteomes" id="UP000887572"/>
    </source>
</evidence>
<keyword evidence="1" id="KW-1185">Reference proteome</keyword>
<protein>
    <submittedName>
        <fullName evidence="2">Uncharacterized protein</fullName>
    </submittedName>
</protein>
<proteinExistence type="predicted"/>
<dbReference type="Proteomes" id="UP000887572">
    <property type="component" value="Unplaced"/>
</dbReference>
<sequence length="93" mass="10828">MMITSPPPHPDSSIFSIHPSHATRVRSSWRSDNNDNVDKDRRQQQLTVFAGDELARTSPEAFCQFKQRKGTEFALFRRNNEQQQERKRAGELL</sequence>
<dbReference type="WBParaSite" id="Gr19_v10_g10830.t1">
    <property type="protein sequence ID" value="Gr19_v10_g10830.t1"/>
    <property type="gene ID" value="Gr19_v10_g10830"/>
</dbReference>
<reference evidence="2" key="1">
    <citation type="submission" date="2022-11" db="UniProtKB">
        <authorList>
            <consortium name="WormBaseParasite"/>
        </authorList>
    </citation>
    <scope>IDENTIFICATION</scope>
</reference>